<proteinExistence type="predicted"/>
<organism evidence="1 2">
    <name type="scientific">Segetibacter aerophilus</name>
    <dbReference type="NCBI Taxonomy" id="670293"/>
    <lineage>
        <taxon>Bacteria</taxon>
        <taxon>Pseudomonadati</taxon>
        <taxon>Bacteroidota</taxon>
        <taxon>Chitinophagia</taxon>
        <taxon>Chitinophagales</taxon>
        <taxon>Chitinophagaceae</taxon>
        <taxon>Segetibacter</taxon>
    </lineage>
</organism>
<evidence type="ECO:0000313" key="1">
    <source>
        <dbReference type="EMBL" id="GEO07783.1"/>
    </source>
</evidence>
<comment type="caution">
    <text evidence="1">The sequence shown here is derived from an EMBL/GenBank/DDBJ whole genome shotgun (WGS) entry which is preliminary data.</text>
</comment>
<dbReference type="OrthoDB" id="9799383at2"/>
<protein>
    <submittedName>
        <fullName evidence="1">Uncharacterized protein</fullName>
    </submittedName>
</protein>
<dbReference type="AlphaFoldDB" id="A0A512B731"/>
<dbReference type="EMBL" id="BJYT01000001">
    <property type="protein sequence ID" value="GEO07783.1"/>
    <property type="molecule type" value="Genomic_DNA"/>
</dbReference>
<dbReference type="Proteomes" id="UP000321513">
    <property type="component" value="Unassembled WGS sequence"/>
</dbReference>
<accession>A0A512B731</accession>
<name>A0A512B731_9BACT</name>
<gene>
    <name evidence="1" type="ORF">SAE01_02790</name>
</gene>
<reference evidence="1 2" key="1">
    <citation type="submission" date="2019-07" db="EMBL/GenBank/DDBJ databases">
        <title>Whole genome shotgun sequence of Segetibacter aerophilus NBRC 106135.</title>
        <authorList>
            <person name="Hosoyama A."/>
            <person name="Uohara A."/>
            <person name="Ohji S."/>
            <person name="Ichikawa N."/>
        </authorList>
    </citation>
    <scope>NUCLEOTIDE SEQUENCE [LARGE SCALE GENOMIC DNA]</scope>
    <source>
        <strain evidence="1 2">NBRC 106135</strain>
    </source>
</reference>
<keyword evidence="2" id="KW-1185">Reference proteome</keyword>
<dbReference type="RefSeq" id="WP_147201741.1">
    <property type="nucleotide sequence ID" value="NZ_BJYT01000001.1"/>
</dbReference>
<evidence type="ECO:0000313" key="2">
    <source>
        <dbReference type="Proteomes" id="UP000321513"/>
    </source>
</evidence>
<sequence>MENINQETDITLEHSTPVELAIQDQLNEYYHDQEKIDARLLELDAEMDLESYMQTEGTALTIAGVILALTVNKKWLALPLATSLLSLANIVRGRNRPLTVFRKLGFRTRAEIEKERYALKAIRGDFKYLLDVPNAVWNAVNK</sequence>